<evidence type="ECO:0000259" key="2">
    <source>
        <dbReference type="Pfam" id="PF00487"/>
    </source>
</evidence>
<keyword evidence="1" id="KW-0472">Membrane</keyword>
<dbReference type="EMBL" id="KN833015">
    <property type="protein sequence ID" value="KIM78648.1"/>
    <property type="molecule type" value="Genomic_DNA"/>
</dbReference>
<feature type="transmembrane region" description="Helical" evidence="1">
    <location>
        <begin position="253"/>
        <end position="273"/>
    </location>
</feature>
<dbReference type="PANTHER" id="PTHR32100">
    <property type="entry name" value="OMEGA-6 FATTY ACID DESATURASE, CHLOROPLASTIC"/>
    <property type="match status" value="1"/>
</dbReference>
<evidence type="ECO:0000256" key="1">
    <source>
        <dbReference type="SAM" id="Phobius"/>
    </source>
</evidence>
<dbReference type="InterPro" id="IPR005804">
    <property type="entry name" value="FA_desaturase_dom"/>
</dbReference>
<protein>
    <recommendedName>
        <fullName evidence="2">Fatty acid desaturase domain-containing protein</fullName>
    </recommendedName>
</protein>
<dbReference type="OrthoDB" id="1461976at2759"/>
<feature type="transmembrane region" description="Helical" evidence="1">
    <location>
        <begin position="224"/>
        <end position="247"/>
    </location>
</feature>
<name>A0A0C3AXB3_PILCF</name>
<feature type="transmembrane region" description="Helical" evidence="1">
    <location>
        <begin position="74"/>
        <end position="93"/>
    </location>
</feature>
<dbReference type="Pfam" id="PF00487">
    <property type="entry name" value="FA_desaturase"/>
    <property type="match status" value="1"/>
</dbReference>
<keyword evidence="1" id="KW-0812">Transmembrane</keyword>
<organism evidence="3 4">
    <name type="scientific">Piloderma croceum (strain F 1598)</name>
    <dbReference type="NCBI Taxonomy" id="765440"/>
    <lineage>
        <taxon>Eukaryota</taxon>
        <taxon>Fungi</taxon>
        <taxon>Dikarya</taxon>
        <taxon>Basidiomycota</taxon>
        <taxon>Agaricomycotina</taxon>
        <taxon>Agaricomycetes</taxon>
        <taxon>Agaricomycetidae</taxon>
        <taxon>Atheliales</taxon>
        <taxon>Atheliaceae</taxon>
        <taxon>Piloderma</taxon>
    </lineage>
</organism>
<feature type="transmembrane region" description="Helical" evidence="1">
    <location>
        <begin position="38"/>
        <end position="62"/>
    </location>
</feature>
<proteinExistence type="predicted"/>
<feature type="domain" description="Fatty acid desaturase" evidence="2">
    <location>
        <begin position="75"/>
        <end position="348"/>
    </location>
</feature>
<keyword evidence="1" id="KW-1133">Transmembrane helix</keyword>
<evidence type="ECO:0000313" key="4">
    <source>
        <dbReference type="Proteomes" id="UP000054166"/>
    </source>
</evidence>
<dbReference type="InterPro" id="IPR012171">
    <property type="entry name" value="Fatty_acid_desaturase"/>
</dbReference>
<sequence length="389" mass="45010">MLDSSEYSERIARPFTPPVITFSELNSAIPRELHAKSLTWALCYILRDAMFSVVLYSLANCIDTIVSPTVRMGLWGVYWFWQSIVWTGFWILAHKAGHGNIFDNIQANAVLGFLLHTFLLIPYFAWQHMHMLHHKHTNSQEREENYVPPTRSDLNLPEEHTATPTDYAELLEQAPLYTLCRLMLIQLVGLQHYLLFNTMGSKAYPSGTNHFSPTSPLFRHQDSLLIVASNIGLVSMISMLVYCTYAFSLQSVVKFYFIPYVLVNHWIVMLTYLHHSDPTIPHYSSGEWNWLRGALATIDQLVLRCIGQFFFHNISHDHVAHHLFLNIPFYNTPHVTEVIKPLLKTHYNYDSTNTFYALYRSFTQCQFVEDHGGILFYRNRCGKALRAVA</sequence>
<dbReference type="HOGENOM" id="CLU_033094_0_0_1"/>
<reference evidence="3 4" key="1">
    <citation type="submission" date="2014-04" db="EMBL/GenBank/DDBJ databases">
        <authorList>
            <consortium name="DOE Joint Genome Institute"/>
            <person name="Kuo A."/>
            <person name="Tarkka M."/>
            <person name="Buscot F."/>
            <person name="Kohler A."/>
            <person name="Nagy L.G."/>
            <person name="Floudas D."/>
            <person name="Copeland A."/>
            <person name="Barry K.W."/>
            <person name="Cichocki N."/>
            <person name="Veneault-Fourrey C."/>
            <person name="LaButti K."/>
            <person name="Lindquist E.A."/>
            <person name="Lipzen A."/>
            <person name="Lundell T."/>
            <person name="Morin E."/>
            <person name="Murat C."/>
            <person name="Sun H."/>
            <person name="Tunlid A."/>
            <person name="Henrissat B."/>
            <person name="Grigoriev I.V."/>
            <person name="Hibbett D.S."/>
            <person name="Martin F."/>
            <person name="Nordberg H.P."/>
            <person name="Cantor M.N."/>
            <person name="Hua S.X."/>
        </authorList>
    </citation>
    <scope>NUCLEOTIDE SEQUENCE [LARGE SCALE GENOMIC DNA]</scope>
    <source>
        <strain evidence="3 4">F 1598</strain>
    </source>
</reference>
<reference evidence="4" key="2">
    <citation type="submission" date="2015-01" db="EMBL/GenBank/DDBJ databases">
        <title>Evolutionary Origins and Diversification of the Mycorrhizal Mutualists.</title>
        <authorList>
            <consortium name="DOE Joint Genome Institute"/>
            <consortium name="Mycorrhizal Genomics Consortium"/>
            <person name="Kohler A."/>
            <person name="Kuo A."/>
            <person name="Nagy L.G."/>
            <person name="Floudas D."/>
            <person name="Copeland A."/>
            <person name="Barry K.W."/>
            <person name="Cichocki N."/>
            <person name="Veneault-Fourrey C."/>
            <person name="LaButti K."/>
            <person name="Lindquist E.A."/>
            <person name="Lipzen A."/>
            <person name="Lundell T."/>
            <person name="Morin E."/>
            <person name="Murat C."/>
            <person name="Riley R."/>
            <person name="Ohm R."/>
            <person name="Sun H."/>
            <person name="Tunlid A."/>
            <person name="Henrissat B."/>
            <person name="Grigoriev I.V."/>
            <person name="Hibbett D.S."/>
            <person name="Martin F."/>
        </authorList>
    </citation>
    <scope>NUCLEOTIDE SEQUENCE [LARGE SCALE GENOMIC DNA]</scope>
    <source>
        <strain evidence="4">F 1598</strain>
    </source>
</reference>
<dbReference type="AlphaFoldDB" id="A0A0C3AXB3"/>
<accession>A0A0C3AXB3</accession>
<dbReference type="GO" id="GO:0016491">
    <property type="term" value="F:oxidoreductase activity"/>
    <property type="evidence" value="ECO:0007669"/>
    <property type="project" value="InterPro"/>
</dbReference>
<dbReference type="GO" id="GO:0006629">
    <property type="term" value="P:lipid metabolic process"/>
    <property type="evidence" value="ECO:0007669"/>
    <property type="project" value="InterPro"/>
</dbReference>
<dbReference type="Proteomes" id="UP000054166">
    <property type="component" value="Unassembled WGS sequence"/>
</dbReference>
<feature type="transmembrane region" description="Helical" evidence="1">
    <location>
        <begin position="105"/>
        <end position="126"/>
    </location>
</feature>
<keyword evidence="4" id="KW-1185">Reference proteome</keyword>
<dbReference type="STRING" id="765440.A0A0C3AXB3"/>
<dbReference type="InParanoid" id="A0A0C3AXB3"/>
<gene>
    <name evidence="3" type="ORF">PILCRDRAFT_75342</name>
</gene>
<evidence type="ECO:0000313" key="3">
    <source>
        <dbReference type="EMBL" id="KIM78648.1"/>
    </source>
</evidence>